<dbReference type="GO" id="GO:0008982">
    <property type="term" value="F:protein-N(PI)-phosphohistidine-sugar phosphotransferase activity"/>
    <property type="evidence" value="ECO:0007669"/>
    <property type="project" value="InterPro"/>
</dbReference>
<dbReference type="AlphaFoldDB" id="A0A847D4F0"/>
<dbReference type="InterPro" id="IPR003352">
    <property type="entry name" value="PTS_EIIC"/>
</dbReference>
<feature type="domain" description="PTS EIIB type-1" evidence="13">
    <location>
        <begin position="8"/>
        <end position="90"/>
    </location>
</feature>
<keyword evidence="8" id="KW-0418">Kinase</keyword>
<dbReference type="PROSITE" id="PS51098">
    <property type="entry name" value="PTS_EIIB_TYPE_1"/>
    <property type="match status" value="1"/>
</dbReference>
<dbReference type="RefSeq" id="WP_276642019.1">
    <property type="nucleotide sequence ID" value="NZ_JAAZCD010000074.1"/>
</dbReference>
<dbReference type="GO" id="GO:0009401">
    <property type="term" value="P:phosphoenolpyruvate-dependent sugar phosphotransferase system"/>
    <property type="evidence" value="ECO:0007669"/>
    <property type="project" value="UniProtKB-KW"/>
</dbReference>
<dbReference type="InterPro" id="IPR050558">
    <property type="entry name" value="PTS_Sugar-Specific_Components"/>
</dbReference>
<feature type="transmembrane region" description="Helical" evidence="12">
    <location>
        <begin position="397"/>
        <end position="421"/>
    </location>
</feature>
<gene>
    <name evidence="15" type="ORF">GX662_03265</name>
</gene>
<keyword evidence="10 12" id="KW-0472">Membrane</keyword>
<keyword evidence="7 12" id="KW-0812">Transmembrane</keyword>
<feature type="transmembrane region" description="Helical" evidence="12">
    <location>
        <begin position="337"/>
        <end position="358"/>
    </location>
</feature>
<feature type="active site" description="Phosphocysteine intermediate; for EIIB activity" evidence="11">
    <location>
        <position position="30"/>
    </location>
</feature>
<feature type="transmembrane region" description="Helical" evidence="12">
    <location>
        <begin position="112"/>
        <end position="134"/>
    </location>
</feature>
<evidence type="ECO:0000256" key="2">
    <source>
        <dbReference type="ARBA" id="ARBA00022448"/>
    </source>
</evidence>
<feature type="transmembrane region" description="Helical" evidence="12">
    <location>
        <begin position="225"/>
        <end position="243"/>
    </location>
</feature>
<feature type="transmembrane region" description="Helical" evidence="12">
    <location>
        <begin position="299"/>
        <end position="330"/>
    </location>
</feature>
<dbReference type="EMBL" id="JAAZCD010000074">
    <property type="protein sequence ID" value="NLD31264.1"/>
    <property type="molecule type" value="Genomic_DNA"/>
</dbReference>
<evidence type="ECO:0000256" key="10">
    <source>
        <dbReference type="ARBA" id="ARBA00023136"/>
    </source>
</evidence>
<feature type="domain" description="PTS EIIC type-1" evidence="14">
    <location>
        <begin position="114"/>
        <end position="475"/>
    </location>
</feature>
<dbReference type="CDD" id="cd00212">
    <property type="entry name" value="PTS_IIB_glc"/>
    <property type="match status" value="1"/>
</dbReference>
<dbReference type="GO" id="GO:0015771">
    <property type="term" value="P:trehalose transport"/>
    <property type="evidence" value="ECO:0007669"/>
    <property type="project" value="TreeGrafter"/>
</dbReference>
<proteinExistence type="predicted"/>
<dbReference type="InterPro" id="IPR036878">
    <property type="entry name" value="Glu_permease_IIB"/>
</dbReference>
<feature type="transmembrane region" description="Helical" evidence="12">
    <location>
        <begin position="441"/>
        <end position="462"/>
    </location>
</feature>
<dbReference type="Proteomes" id="UP000589373">
    <property type="component" value="Unassembled WGS sequence"/>
</dbReference>
<dbReference type="InterPro" id="IPR013013">
    <property type="entry name" value="PTS_EIIC_1"/>
</dbReference>
<dbReference type="SUPFAM" id="SSF55604">
    <property type="entry name" value="Glucose permease domain IIB"/>
    <property type="match status" value="1"/>
</dbReference>
<reference evidence="15 16" key="1">
    <citation type="journal article" date="2020" name="Biotechnol. Biofuels">
        <title>New insights from the biogas microbiome by comprehensive genome-resolved metagenomics of nearly 1600 species originating from multiple anaerobic digesters.</title>
        <authorList>
            <person name="Campanaro S."/>
            <person name="Treu L."/>
            <person name="Rodriguez-R L.M."/>
            <person name="Kovalovszki A."/>
            <person name="Ziels R.M."/>
            <person name="Maus I."/>
            <person name="Zhu X."/>
            <person name="Kougias P.G."/>
            <person name="Basile A."/>
            <person name="Luo G."/>
            <person name="Schluter A."/>
            <person name="Konstantinidis K.T."/>
            <person name="Angelidaki I."/>
        </authorList>
    </citation>
    <scope>NUCLEOTIDE SEQUENCE [LARGE SCALE GENOMIC DNA]</scope>
    <source>
        <strain evidence="15">AS07pgkLD_105</strain>
    </source>
</reference>
<dbReference type="Pfam" id="PF00367">
    <property type="entry name" value="PTS_EIIB"/>
    <property type="match status" value="1"/>
</dbReference>
<evidence type="ECO:0000256" key="7">
    <source>
        <dbReference type="ARBA" id="ARBA00022692"/>
    </source>
</evidence>
<evidence type="ECO:0000256" key="6">
    <source>
        <dbReference type="ARBA" id="ARBA00022683"/>
    </source>
</evidence>
<evidence type="ECO:0000256" key="12">
    <source>
        <dbReference type="SAM" id="Phobius"/>
    </source>
</evidence>
<keyword evidence="5" id="KW-0808">Transferase</keyword>
<dbReference type="InterPro" id="IPR001996">
    <property type="entry name" value="PTS_IIB_1"/>
</dbReference>
<evidence type="ECO:0000259" key="13">
    <source>
        <dbReference type="PROSITE" id="PS51098"/>
    </source>
</evidence>
<keyword evidence="3" id="KW-1003">Cell membrane</keyword>
<name>A0A847D4F0_9LACT</name>
<evidence type="ECO:0000256" key="5">
    <source>
        <dbReference type="ARBA" id="ARBA00022679"/>
    </source>
</evidence>
<feature type="transmembrane region" description="Helical" evidence="12">
    <location>
        <begin position="255"/>
        <end position="279"/>
    </location>
</feature>
<dbReference type="Gene3D" id="3.30.1360.60">
    <property type="entry name" value="Glucose permease domain IIB"/>
    <property type="match status" value="1"/>
</dbReference>
<protein>
    <submittedName>
        <fullName evidence="15">PTS transporter subunit EIIC</fullName>
    </submittedName>
</protein>
<dbReference type="PROSITE" id="PS01035">
    <property type="entry name" value="PTS_EIIB_TYPE_1_CYS"/>
    <property type="match status" value="1"/>
</dbReference>
<dbReference type="GO" id="GO:0016301">
    <property type="term" value="F:kinase activity"/>
    <property type="evidence" value="ECO:0007669"/>
    <property type="project" value="UniProtKB-KW"/>
</dbReference>
<evidence type="ECO:0000259" key="14">
    <source>
        <dbReference type="PROSITE" id="PS51103"/>
    </source>
</evidence>
<feature type="transmembrane region" description="Helical" evidence="12">
    <location>
        <begin position="370"/>
        <end position="390"/>
    </location>
</feature>
<keyword evidence="2" id="KW-0813">Transport</keyword>
<keyword evidence="9 12" id="KW-1133">Transmembrane helix</keyword>
<dbReference type="PANTHER" id="PTHR30175">
    <property type="entry name" value="PHOSPHOTRANSFERASE SYSTEM TRANSPORT PROTEIN"/>
    <property type="match status" value="1"/>
</dbReference>
<dbReference type="GO" id="GO:0090589">
    <property type="term" value="F:protein-phosphocysteine-trehalose phosphotransferase system transporter activity"/>
    <property type="evidence" value="ECO:0007669"/>
    <property type="project" value="TreeGrafter"/>
</dbReference>
<evidence type="ECO:0000256" key="9">
    <source>
        <dbReference type="ARBA" id="ARBA00022989"/>
    </source>
</evidence>
<keyword evidence="6" id="KW-0598">Phosphotransferase system</keyword>
<dbReference type="GO" id="GO:0005886">
    <property type="term" value="C:plasma membrane"/>
    <property type="evidence" value="ECO:0007669"/>
    <property type="project" value="UniProtKB-SubCell"/>
</dbReference>
<evidence type="ECO:0000256" key="1">
    <source>
        <dbReference type="ARBA" id="ARBA00004651"/>
    </source>
</evidence>
<evidence type="ECO:0000256" key="11">
    <source>
        <dbReference type="PROSITE-ProRule" id="PRU00421"/>
    </source>
</evidence>
<evidence type="ECO:0000313" key="16">
    <source>
        <dbReference type="Proteomes" id="UP000589373"/>
    </source>
</evidence>
<dbReference type="PANTHER" id="PTHR30175:SF1">
    <property type="entry name" value="PTS SYSTEM ARBUTIN-, CELLOBIOSE-, AND SALICIN-SPECIFIC EIIBC COMPONENT-RELATED"/>
    <property type="match status" value="1"/>
</dbReference>
<comment type="caution">
    <text evidence="15">The sequence shown here is derived from an EMBL/GenBank/DDBJ whole genome shotgun (WGS) entry which is preliminary data.</text>
</comment>
<organism evidence="15 16">
    <name type="scientific">Trichococcus flocculiformis</name>
    <dbReference type="NCBI Taxonomy" id="82803"/>
    <lineage>
        <taxon>Bacteria</taxon>
        <taxon>Bacillati</taxon>
        <taxon>Bacillota</taxon>
        <taxon>Bacilli</taxon>
        <taxon>Lactobacillales</taxon>
        <taxon>Carnobacteriaceae</taxon>
        <taxon>Trichococcus</taxon>
    </lineage>
</organism>
<keyword evidence="4" id="KW-0762">Sugar transport</keyword>
<evidence type="ECO:0000256" key="4">
    <source>
        <dbReference type="ARBA" id="ARBA00022597"/>
    </source>
</evidence>
<dbReference type="FunFam" id="3.30.1360.60:FF:000001">
    <property type="entry name" value="PTS system glucose-specific IIBC component PtsG"/>
    <property type="match status" value="1"/>
</dbReference>
<accession>A0A847D4F0</accession>
<dbReference type="Pfam" id="PF02378">
    <property type="entry name" value="PTS_EIIC"/>
    <property type="match status" value="1"/>
</dbReference>
<comment type="subcellular location">
    <subcellularLocation>
        <location evidence="1">Cell membrane</location>
        <topology evidence="1">Multi-pass membrane protein</topology>
    </subcellularLocation>
</comment>
<dbReference type="InterPro" id="IPR018113">
    <property type="entry name" value="PTrfase_EIIB_Cys"/>
</dbReference>
<feature type="transmembrane region" description="Helical" evidence="12">
    <location>
        <begin position="154"/>
        <end position="174"/>
    </location>
</feature>
<evidence type="ECO:0000256" key="3">
    <source>
        <dbReference type="ARBA" id="ARBA00022475"/>
    </source>
</evidence>
<evidence type="ECO:0000313" key="15">
    <source>
        <dbReference type="EMBL" id="NLD31264.1"/>
    </source>
</evidence>
<feature type="transmembrane region" description="Helical" evidence="12">
    <location>
        <begin position="186"/>
        <end position="205"/>
    </location>
</feature>
<evidence type="ECO:0000256" key="8">
    <source>
        <dbReference type="ARBA" id="ARBA00022777"/>
    </source>
</evidence>
<sequence length="479" mass="50784">MSQENKYNELANNILASVGGKDNVSYVTHCMTRLRFNIKDNSLPKDDELKAIPGVLGVVRSGGQLQIIIGPTVEHVYNNLVKIGNFETSSPLSEDLDKPKEKLTLKKIGSNILDALAGCLTPLIPLLVAASMFKMLVAVLGPGMLNVLTAESDLYTLFTFVGDAGFYFFPIFIAYTASVKFKVTSVIAMFLGGIIIHPTLIQFVTEGRPFTVYGIPAQIQNYSSTVIPIILSVWIMSYVERFFKKHIPSALKTIFAPTLTIAVMIPLSLIVLGPLGNFVGNYISQGILAFGNLGGIGQILAIGLIGALWQFLVMTGMHIVMITTMIMVFTTSGSDNLVTLGAVSASMAVTGMCLGAALSIKNKEDKSLAWSYVIAAFIGGVTEPGLYGIAVKYKRPFIGLMAGGFAGGIYAAMTGVTAYAMVPVANFLALTAYAGGSTGNLINGIISGLIAVVVSAVVTYLAGAEKKVGVLNESLSTSR</sequence>
<dbReference type="PROSITE" id="PS51103">
    <property type="entry name" value="PTS_EIIC_TYPE_1"/>
    <property type="match status" value="1"/>
</dbReference>